<feature type="domain" description="TMEM205-like" evidence="6">
    <location>
        <begin position="33"/>
        <end position="120"/>
    </location>
</feature>
<accession>A0A2V3UDR3</accession>
<organism evidence="7 8">
    <name type="scientific">Chelatococcus asaccharovorans</name>
    <dbReference type="NCBI Taxonomy" id="28210"/>
    <lineage>
        <taxon>Bacteria</taxon>
        <taxon>Pseudomonadati</taxon>
        <taxon>Pseudomonadota</taxon>
        <taxon>Alphaproteobacteria</taxon>
        <taxon>Hyphomicrobiales</taxon>
        <taxon>Chelatococcaceae</taxon>
        <taxon>Chelatococcus</taxon>
    </lineage>
</organism>
<comment type="subcellular location">
    <subcellularLocation>
        <location evidence="1">Membrane</location>
    </subcellularLocation>
</comment>
<dbReference type="RefSeq" id="WP_110373535.1">
    <property type="nucleotide sequence ID" value="NZ_JAHBRY010000002.1"/>
</dbReference>
<evidence type="ECO:0000313" key="7">
    <source>
        <dbReference type="EMBL" id="PXW63392.1"/>
    </source>
</evidence>
<sequence length="174" mass="18868">MPDARDSQKVLPQFDRDQSVWRSFSDIAFGFVAMIWLGGLLGVSFLATPVKFQAPSLDLPTALDVGRVTFALLSKTEWALCAIVFATTLLSPQSRNLRLGVIAILALVLIIQAVWLLPLLDARVSQIIAGVMVPGTPHHRLYIAAEALKVVLLVGLSIDALSALRAPRDVQRCA</sequence>
<proteinExistence type="predicted"/>
<dbReference type="AlphaFoldDB" id="A0A2V3UDR3"/>
<comment type="caution">
    <text evidence="7">The sequence shown here is derived from an EMBL/GenBank/DDBJ whole genome shotgun (WGS) entry which is preliminary data.</text>
</comment>
<gene>
    <name evidence="7" type="ORF">C7450_102308</name>
</gene>
<evidence type="ECO:0000256" key="4">
    <source>
        <dbReference type="ARBA" id="ARBA00023136"/>
    </source>
</evidence>
<evidence type="ECO:0000256" key="1">
    <source>
        <dbReference type="ARBA" id="ARBA00004370"/>
    </source>
</evidence>
<feature type="transmembrane region" description="Helical" evidence="5">
    <location>
        <begin position="97"/>
        <end position="120"/>
    </location>
</feature>
<evidence type="ECO:0000313" key="8">
    <source>
        <dbReference type="Proteomes" id="UP000248021"/>
    </source>
</evidence>
<evidence type="ECO:0000259" key="6">
    <source>
        <dbReference type="Pfam" id="PF13664"/>
    </source>
</evidence>
<evidence type="ECO:0000256" key="3">
    <source>
        <dbReference type="ARBA" id="ARBA00022989"/>
    </source>
</evidence>
<keyword evidence="2 5" id="KW-0812">Transmembrane</keyword>
<keyword evidence="4 5" id="KW-0472">Membrane</keyword>
<evidence type="ECO:0000256" key="5">
    <source>
        <dbReference type="SAM" id="Phobius"/>
    </source>
</evidence>
<dbReference type="EMBL" id="QJJK01000002">
    <property type="protein sequence ID" value="PXW63392.1"/>
    <property type="molecule type" value="Genomic_DNA"/>
</dbReference>
<dbReference type="Pfam" id="PF13664">
    <property type="entry name" value="DUF4149"/>
    <property type="match status" value="1"/>
</dbReference>
<feature type="transmembrane region" description="Helical" evidence="5">
    <location>
        <begin position="68"/>
        <end position="90"/>
    </location>
</feature>
<protein>
    <recommendedName>
        <fullName evidence="6">TMEM205-like domain-containing protein</fullName>
    </recommendedName>
</protein>
<reference evidence="7 8" key="1">
    <citation type="submission" date="2018-05" db="EMBL/GenBank/DDBJ databases">
        <title>Genomic Encyclopedia of Type Strains, Phase IV (KMG-IV): sequencing the most valuable type-strain genomes for metagenomic binning, comparative biology and taxonomic classification.</title>
        <authorList>
            <person name="Goeker M."/>
        </authorList>
    </citation>
    <scope>NUCLEOTIDE SEQUENCE [LARGE SCALE GENOMIC DNA]</scope>
    <source>
        <strain evidence="7 8">DSM 6462</strain>
    </source>
</reference>
<evidence type="ECO:0000256" key="2">
    <source>
        <dbReference type="ARBA" id="ARBA00022692"/>
    </source>
</evidence>
<keyword evidence="8" id="KW-1185">Reference proteome</keyword>
<name>A0A2V3UDR3_9HYPH</name>
<dbReference type="InterPro" id="IPR025423">
    <property type="entry name" value="TMEM205-like"/>
</dbReference>
<feature type="transmembrane region" description="Helical" evidence="5">
    <location>
        <begin position="27"/>
        <end position="48"/>
    </location>
</feature>
<feature type="transmembrane region" description="Helical" evidence="5">
    <location>
        <begin position="140"/>
        <end position="164"/>
    </location>
</feature>
<keyword evidence="3 5" id="KW-1133">Transmembrane helix</keyword>
<dbReference type="OrthoDB" id="192334at2"/>
<dbReference type="Proteomes" id="UP000248021">
    <property type="component" value="Unassembled WGS sequence"/>
</dbReference>
<dbReference type="GO" id="GO:0016020">
    <property type="term" value="C:membrane"/>
    <property type="evidence" value="ECO:0007669"/>
    <property type="project" value="UniProtKB-SubCell"/>
</dbReference>